<organism evidence="2 3">
    <name type="scientific">Bradyrhizobium erythrophlei</name>
    <dbReference type="NCBI Taxonomy" id="1437360"/>
    <lineage>
        <taxon>Bacteria</taxon>
        <taxon>Pseudomonadati</taxon>
        <taxon>Pseudomonadota</taxon>
        <taxon>Alphaproteobacteria</taxon>
        <taxon>Hyphomicrobiales</taxon>
        <taxon>Nitrobacteraceae</taxon>
        <taxon>Bradyrhizobium</taxon>
    </lineage>
</organism>
<accession>A0A1M7UCA6</accession>
<dbReference type="OrthoDB" id="8238310at2"/>
<reference evidence="3" key="1">
    <citation type="submission" date="2016-11" db="EMBL/GenBank/DDBJ databases">
        <authorList>
            <person name="Varghese N."/>
            <person name="Submissions S."/>
        </authorList>
    </citation>
    <scope>NUCLEOTIDE SEQUENCE [LARGE SCALE GENOMIC DNA]</scope>
    <source>
        <strain evidence="3">GAS401</strain>
    </source>
</reference>
<evidence type="ECO:0000313" key="2">
    <source>
        <dbReference type="EMBL" id="SHN80575.1"/>
    </source>
</evidence>
<dbReference type="EMBL" id="LT670849">
    <property type="protein sequence ID" value="SHN80575.1"/>
    <property type="molecule type" value="Genomic_DNA"/>
</dbReference>
<keyword evidence="1" id="KW-0732">Signal</keyword>
<feature type="chain" id="PRO_5012003181" evidence="1">
    <location>
        <begin position="28"/>
        <end position="85"/>
    </location>
</feature>
<dbReference type="RefSeq" id="WP_072821035.1">
    <property type="nucleotide sequence ID" value="NZ_LT670849.1"/>
</dbReference>
<keyword evidence="3" id="KW-1185">Reference proteome</keyword>
<name>A0A1M7UCA6_9BRAD</name>
<proteinExistence type="predicted"/>
<dbReference type="AlphaFoldDB" id="A0A1M7UCA6"/>
<dbReference type="Proteomes" id="UP000184096">
    <property type="component" value="Chromosome I"/>
</dbReference>
<evidence type="ECO:0000256" key="1">
    <source>
        <dbReference type="SAM" id="SignalP"/>
    </source>
</evidence>
<evidence type="ECO:0000313" key="3">
    <source>
        <dbReference type="Proteomes" id="UP000184096"/>
    </source>
</evidence>
<gene>
    <name evidence="2" type="ORF">SAMN05444170_4427</name>
</gene>
<sequence length="85" mass="9253">MKLLTKAVAGAAIGVGILAASAVSASAAIVCSGNVCWHTHEGYEYPASAGVVIHEDDWKWGPSEKFTFREHEGRGYWRGDTWTTW</sequence>
<feature type="signal peptide" evidence="1">
    <location>
        <begin position="1"/>
        <end position="27"/>
    </location>
</feature>
<protein>
    <submittedName>
        <fullName evidence="2">Uncharacterized protein</fullName>
    </submittedName>
</protein>